<dbReference type="EMBL" id="SOCN01000001">
    <property type="protein sequence ID" value="TDV24104.1"/>
    <property type="molecule type" value="Genomic_DNA"/>
</dbReference>
<feature type="site" description="Reversibly protonated during proton transport" evidence="12">
    <location>
        <position position="107"/>
    </location>
</feature>
<evidence type="ECO:0000256" key="7">
    <source>
        <dbReference type="ARBA" id="ARBA00022989"/>
    </source>
</evidence>
<keyword evidence="10 12" id="KW-0472">Membrane</keyword>
<dbReference type="AlphaFoldDB" id="A0A4R7UEQ0"/>
<dbReference type="InterPro" id="IPR020537">
    <property type="entry name" value="ATP_synth_F0_csu_DDCD_BS"/>
</dbReference>
<keyword evidence="6 12" id="KW-0375">Hydrogen ion transport</keyword>
<dbReference type="Gene3D" id="1.20.120.610">
    <property type="entry name" value="lithium bound rotor ring of v- atpase"/>
    <property type="match status" value="1"/>
</dbReference>
<dbReference type="Pfam" id="PF00137">
    <property type="entry name" value="ATP-synt_C"/>
    <property type="match status" value="1"/>
</dbReference>
<dbReference type="SUPFAM" id="SSF81333">
    <property type="entry name" value="F1F0 ATP synthase subunit C"/>
    <property type="match status" value="1"/>
</dbReference>
<evidence type="ECO:0000256" key="1">
    <source>
        <dbReference type="ARBA" id="ARBA00004141"/>
    </source>
</evidence>
<dbReference type="InterPro" id="IPR002379">
    <property type="entry name" value="ATPase_proteolipid_c-like_dom"/>
</dbReference>
<dbReference type="CDD" id="cd18184">
    <property type="entry name" value="ATP-synt_Fo_c_NaATPase"/>
    <property type="match status" value="1"/>
</dbReference>
<evidence type="ECO:0000256" key="3">
    <source>
        <dbReference type="ARBA" id="ARBA00022448"/>
    </source>
</evidence>
<feature type="transmembrane region" description="Helical" evidence="12">
    <location>
        <begin position="55"/>
        <end position="76"/>
    </location>
</feature>
<dbReference type="GO" id="GO:0008289">
    <property type="term" value="F:lipid binding"/>
    <property type="evidence" value="ECO:0007669"/>
    <property type="project" value="UniProtKB-KW"/>
</dbReference>
<evidence type="ECO:0000313" key="14">
    <source>
        <dbReference type="EMBL" id="TDV24104.1"/>
    </source>
</evidence>
<dbReference type="NCBIfam" id="TIGR01260">
    <property type="entry name" value="ATP_synt_c"/>
    <property type="match status" value="1"/>
</dbReference>
<comment type="subcellular location">
    <subcellularLocation>
        <location evidence="12">Cell membrane</location>
        <topology evidence="12">Multi-pass membrane protein</topology>
    </subcellularLocation>
    <subcellularLocation>
        <location evidence="1">Membrane</location>
        <topology evidence="1">Multi-pass membrane protein</topology>
    </subcellularLocation>
</comment>
<dbReference type="InterPro" id="IPR005953">
    <property type="entry name" value="ATP_synth_csu_bac/chlpt"/>
</dbReference>
<proteinExistence type="inferred from homology"/>
<gene>
    <name evidence="12" type="primary">atpE</name>
    <name evidence="14" type="ORF">BCF59_0048</name>
</gene>
<keyword evidence="3 12" id="KW-0813">Transport</keyword>
<keyword evidence="8 12" id="KW-0406">Ion transport</keyword>
<comment type="caution">
    <text evidence="14">The sequence shown here is derived from an EMBL/GenBank/DDBJ whole genome shotgun (WGS) entry which is preliminary data.</text>
</comment>
<evidence type="ECO:0000256" key="9">
    <source>
        <dbReference type="ARBA" id="ARBA00023121"/>
    </source>
</evidence>
<evidence type="ECO:0000256" key="5">
    <source>
        <dbReference type="ARBA" id="ARBA00022692"/>
    </source>
</evidence>
<keyword evidence="7 12" id="KW-1133">Transmembrane helix</keyword>
<evidence type="ECO:0000256" key="4">
    <source>
        <dbReference type="ARBA" id="ARBA00022547"/>
    </source>
</evidence>
<dbReference type="GO" id="GO:0033177">
    <property type="term" value="C:proton-transporting two-sector ATPase complex, proton-transporting domain"/>
    <property type="evidence" value="ECO:0007669"/>
    <property type="project" value="InterPro"/>
</dbReference>
<keyword evidence="4 12" id="KW-0138">CF(0)</keyword>
<evidence type="ECO:0000313" key="15">
    <source>
        <dbReference type="Proteomes" id="UP000295757"/>
    </source>
</evidence>
<dbReference type="InterPro" id="IPR035921">
    <property type="entry name" value="F/V-ATP_Csub_sf"/>
</dbReference>
<keyword evidence="15" id="KW-1185">Reference proteome</keyword>
<dbReference type="PRINTS" id="PR00124">
    <property type="entry name" value="ATPASEC"/>
</dbReference>
<evidence type="ECO:0000256" key="2">
    <source>
        <dbReference type="ARBA" id="ARBA00006704"/>
    </source>
</evidence>
<dbReference type="RefSeq" id="WP_318025642.1">
    <property type="nucleotide sequence ID" value="NZ_SOCN01000001.1"/>
</dbReference>
<dbReference type="PANTHER" id="PTHR10031:SF0">
    <property type="entry name" value="ATPASE PROTEIN 9"/>
    <property type="match status" value="1"/>
</dbReference>
<dbReference type="GO" id="GO:0005886">
    <property type="term" value="C:plasma membrane"/>
    <property type="evidence" value="ECO:0007669"/>
    <property type="project" value="UniProtKB-SubCell"/>
</dbReference>
<dbReference type="InterPro" id="IPR000454">
    <property type="entry name" value="ATP_synth_F0_csu"/>
</dbReference>
<evidence type="ECO:0000256" key="6">
    <source>
        <dbReference type="ARBA" id="ARBA00022781"/>
    </source>
</evidence>
<comment type="similarity">
    <text evidence="2 12">Belongs to the ATPase C chain family.</text>
</comment>
<accession>A0A4R7UEQ0</accession>
<evidence type="ECO:0000259" key="13">
    <source>
        <dbReference type="Pfam" id="PF00137"/>
    </source>
</evidence>
<keyword evidence="11 12" id="KW-0066">ATP synthesis</keyword>
<evidence type="ECO:0000256" key="11">
    <source>
        <dbReference type="ARBA" id="ARBA00023310"/>
    </source>
</evidence>
<dbReference type="HAMAP" id="MF_01396">
    <property type="entry name" value="ATP_synth_c_bact"/>
    <property type="match status" value="1"/>
</dbReference>
<evidence type="ECO:0000256" key="12">
    <source>
        <dbReference type="HAMAP-Rule" id="MF_01396"/>
    </source>
</evidence>
<reference evidence="14 15" key="1">
    <citation type="submission" date="2019-03" db="EMBL/GenBank/DDBJ databases">
        <title>Genomic Encyclopedia of Archaeal and Bacterial Type Strains, Phase II (KMG-II): from individual species to whole genera.</title>
        <authorList>
            <person name="Goeker M."/>
        </authorList>
    </citation>
    <scope>NUCLEOTIDE SEQUENCE [LARGE SCALE GENOMIC DNA]</scope>
    <source>
        <strain evidence="14 15">ATCC 35214</strain>
    </source>
</reference>
<feature type="transmembrane region" description="Helical" evidence="12">
    <location>
        <begin position="97"/>
        <end position="122"/>
    </location>
</feature>
<name>A0A4R7UEQ0_9BACT</name>
<dbReference type="GO" id="GO:0046933">
    <property type="term" value="F:proton-transporting ATP synthase activity, rotational mechanism"/>
    <property type="evidence" value="ECO:0007669"/>
    <property type="project" value="UniProtKB-UniRule"/>
</dbReference>
<organism evidence="14 15">
    <name type="scientific">Mycoplasmopsis mustelae</name>
    <dbReference type="NCBI Taxonomy" id="171289"/>
    <lineage>
        <taxon>Bacteria</taxon>
        <taxon>Bacillati</taxon>
        <taxon>Mycoplasmatota</taxon>
        <taxon>Mycoplasmoidales</taxon>
        <taxon>Metamycoplasmataceae</taxon>
        <taxon>Mycoplasmopsis</taxon>
    </lineage>
</organism>
<dbReference type="PROSITE" id="PS00605">
    <property type="entry name" value="ATPASE_C"/>
    <property type="match status" value="1"/>
</dbReference>
<evidence type="ECO:0000256" key="8">
    <source>
        <dbReference type="ARBA" id="ARBA00023065"/>
    </source>
</evidence>
<feature type="domain" description="V-ATPase proteolipid subunit C-like" evidence="13">
    <location>
        <begin position="58"/>
        <end position="120"/>
    </location>
</feature>
<comment type="function">
    <text evidence="12">F(1)F(0) ATP synthase produces ATP from ADP in the presence of a proton or sodium gradient. F-type ATPases consist of two structural domains, F(1) containing the extramembraneous catalytic core and F(0) containing the membrane proton channel, linked together by a central stalk and a peripheral stalk. During catalysis, ATP synthesis in the catalytic domain of F(1) is coupled via a rotary mechanism of the central stalk subunits to proton translocation.</text>
</comment>
<dbReference type="PANTHER" id="PTHR10031">
    <property type="entry name" value="ATP SYNTHASE LIPID-BINDING PROTEIN, MITOCHONDRIAL"/>
    <property type="match status" value="1"/>
</dbReference>
<keyword evidence="5 12" id="KW-0812">Transmembrane</keyword>
<sequence length="124" mass="12423">MISSSIIQLLAEATDNTAKAADNMKEVTSKVMQKAGEAAANTVATSAASSNHAGLVAIGAGIAMVGVIGSGLGQGYSSGKAVEAVGRNPEAESRIKLTLILGAAIAETSSIYALIIAFIILFTK</sequence>
<comment type="function">
    <text evidence="12">Key component of the F(0) channel; it plays a direct role in translocation across the membrane. A homomeric c-ring of between 10-14 subunits forms the central stalk rotor element with the F(1) delta and epsilon subunits.</text>
</comment>
<dbReference type="Proteomes" id="UP000295757">
    <property type="component" value="Unassembled WGS sequence"/>
</dbReference>
<keyword evidence="9 12" id="KW-0446">Lipid-binding</keyword>
<evidence type="ECO:0000256" key="10">
    <source>
        <dbReference type="ARBA" id="ARBA00023136"/>
    </source>
</evidence>
<keyword evidence="12" id="KW-1003">Cell membrane</keyword>
<dbReference type="GO" id="GO:0045259">
    <property type="term" value="C:proton-transporting ATP synthase complex"/>
    <property type="evidence" value="ECO:0007669"/>
    <property type="project" value="UniProtKB-KW"/>
</dbReference>
<protein>
    <recommendedName>
        <fullName evidence="12">ATP synthase subunit c</fullName>
    </recommendedName>
    <alternativeName>
        <fullName evidence="12">ATP synthase F(0) sector subunit c</fullName>
    </alternativeName>
    <alternativeName>
        <fullName evidence="12">F-type ATPase subunit c</fullName>
        <shortName evidence="12">F-ATPase subunit c</shortName>
    </alternativeName>
    <alternativeName>
        <fullName evidence="12">Lipid-binding protein</fullName>
    </alternativeName>
</protein>